<organism evidence="1 2">
    <name type="scientific">Pontiella desulfatans</name>
    <dbReference type="NCBI Taxonomy" id="2750659"/>
    <lineage>
        <taxon>Bacteria</taxon>
        <taxon>Pseudomonadati</taxon>
        <taxon>Kiritimatiellota</taxon>
        <taxon>Kiritimatiellia</taxon>
        <taxon>Kiritimatiellales</taxon>
        <taxon>Pontiellaceae</taxon>
        <taxon>Pontiella</taxon>
    </lineage>
</organism>
<dbReference type="PANTHER" id="PTHR12526">
    <property type="entry name" value="GLYCOSYLTRANSFERASE"/>
    <property type="match status" value="1"/>
</dbReference>
<evidence type="ECO:0000313" key="1">
    <source>
        <dbReference type="EMBL" id="VGO13810.1"/>
    </source>
</evidence>
<sequence>MKILILANRLPHGNVAGGHRLIYQRMRQLIDRGHCVGLASFVDPTEERHVAGLRGQLHEVETLPTKRRNLPVRILRDYVSGSLPAIYWKNHTKTMMRLVGDLVERTQYDVVVAEFSEMGMYLYRNPYLSAVHKVVSCHRCLTTAFSKYMETAGVPLSLRIKSATQVRLLEKYEFELYSAMDHILTLTAEDRFTLLQHAPQLPISVIPPGIDFDYLDREPVAKPADPIIMMCGYFADKSNHDGAMWFAHEVWPIARRKHPSLKCFFIGEGASNEMERLADKDDRISVAGAVDDLRPYREQATIFINPMRLGSGLRIKVLEAMATGLPVVSTALGVAGIPAQNGVNCFVADTPQLFADSIGWLLNDGHLAASMGRAAKGMVERQYDVRSTIRELEQVLAEVVSI</sequence>
<dbReference type="RefSeq" id="WP_136079352.1">
    <property type="nucleotide sequence ID" value="NZ_CAAHFG010000001.1"/>
</dbReference>
<reference evidence="1 2" key="1">
    <citation type="submission" date="2019-04" db="EMBL/GenBank/DDBJ databases">
        <authorList>
            <person name="Van Vliet M D."/>
        </authorList>
    </citation>
    <scope>NUCLEOTIDE SEQUENCE [LARGE SCALE GENOMIC DNA]</scope>
    <source>
        <strain evidence="1 2">F1</strain>
    </source>
</reference>
<dbReference type="Proteomes" id="UP000366872">
    <property type="component" value="Unassembled WGS sequence"/>
</dbReference>
<proteinExistence type="predicted"/>
<dbReference type="SUPFAM" id="SSF53756">
    <property type="entry name" value="UDP-Glycosyltransferase/glycogen phosphorylase"/>
    <property type="match status" value="1"/>
</dbReference>
<protein>
    <submittedName>
        <fullName evidence="1">Uncharacterized protein</fullName>
    </submittedName>
</protein>
<dbReference type="Pfam" id="PF13692">
    <property type="entry name" value="Glyco_trans_1_4"/>
    <property type="match status" value="1"/>
</dbReference>
<evidence type="ECO:0000313" key="2">
    <source>
        <dbReference type="Proteomes" id="UP000366872"/>
    </source>
</evidence>
<dbReference type="CDD" id="cd03801">
    <property type="entry name" value="GT4_PimA-like"/>
    <property type="match status" value="1"/>
</dbReference>
<accession>A0A6C2U1F9</accession>
<name>A0A6C2U1F9_PONDE</name>
<dbReference type="EMBL" id="CAAHFG010000001">
    <property type="protein sequence ID" value="VGO13810.1"/>
    <property type="molecule type" value="Genomic_DNA"/>
</dbReference>
<dbReference type="AlphaFoldDB" id="A0A6C2U1F9"/>
<keyword evidence="2" id="KW-1185">Reference proteome</keyword>
<gene>
    <name evidence="1" type="ORF">PDESU_02367</name>
</gene>
<dbReference type="Gene3D" id="3.40.50.2000">
    <property type="entry name" value="Glycogen Phosphorylase B"/>
    <property type="match status" value="2"/>
</dbReference>